<reference evidence="3" key="1">
    <citation type="submission" date="2020-04" db="EMBL/GenBank/DDBJ databases">
        <title>Hybrid Assembly of Korean Phytophthora infestans isolates.</title>
        <authorList>
            <person name="Prokchorchik M."/>
            <person name="Lee Y."/>
            <person name="Seo J."/>
            <person name="Cho J.-H."/>
            <person name="Park Y.-E."/>
            <person name="Jang D.-C."/>
            <person name="Im J.-S."/>
            <person name="Choi J.-G."/>
            <person name="Park H.-J."/>
            <person name="Lee G.-B."/>
            <person name="Lee Y.-G."/>
            <person name="Hong S.-Y."/>
            <person name="Cho K."/>
            <person name="Sohn K.H."/>
        </authorList>
    </citation>
    <scope>NUCLEOTIDE SEQUENCE</scope>
    <source>
        <strain evidence="3">KR_1_A1</strain>
        <strain evidence="4">KR_2_A2</strain>
    </source>
</reference>
<evidence type="ECO:0000313" key="5">
    <source>
        <dbReference type="Proteomes" id="UP000602510"/>
    </source>
</evidence>
<evidence type="ECO:0000313" key="4">
    <source>
        <dbReference type="EMBL" id="KAF4142794.1"/>
    </source>
</evidence>
<dbReference type="InterPro" id="IPR010285">
    <property type="entry name" value="DNA_helicase_pif1-like_DEAD"/>
</dbReference>
<keyword evidence="1" id="KW-0067">ATP-binding</keyword>
<dbReference type="GO" id="GO:0016787">
    <property type="term" value="F:hydrolase activity"/>
    <property type="evidence" value="ECO:0007669"/>
    <property type="project" value="UniProtKB-KW"/>
</dbReference>
<evidence type="ECO:0000313" key="3">
    <source>
        <dbReference type="EMBL" id="KAF4047435.1"/>
    </source>
</evidence>
<dbReference type="GO" id="GO:0043139">
    <property type="term" value="F:5'-3' DNA helicase activity"/>
    <property type="evidence" value="ECO:0007669"/>
    <property type="project" value="UniProtKB-EC"/>
</dbReference>
<comment type="cofactor">
    <cofactor evidence="1">
        <name>Mg(2+)</name>
        <dbReference type="ChEBI" id="CHEBI:18420"/>
    </cofactor>
</comment>
<accession>A0A833WQW3</accession>
<dbReference type="SUPFAM" id="SSF52540">
    <property type="entry name" value="P-loop containing nucleoside triphosphate hydrolases"/>
    <property type="match status" value="1"/>
</dbReference>
<feature type="domain" description="DNA helicase Pif1-like DEAD-box helicase" evidence="2">
    <location>
        <begin position="499"/>
        <end position="690"/>
    </location>
</feature>
<protein>
    <recommendedName>
        <fullName evidence="1">ATP-dependent DNA helicase</fullName>
        <ecNumber evidence="1">5.6.2.3</ecNumber>
    </recommendedName>
</protein>
<dbReference type="Proteomes" id="UP000602510">
    <property type="component" value="Unassembled WGS sequence"/>
</dbReference>
<dbReference type="Proteomes" id="UP000704712">
    <property type="component" value="Unassembled WGS sequence"/>
</dbReference>
<dbReference type="AlphaFoldDB" id="A0A833WQW3"/>
<evidence type="ECO:0000259" key="2">
    <source>
        <dbReference type="Pfam" id="PF05970"/>
    </source>
</evidence>
<comment type="catalytic activity">
    <reaction evidence="1">
        <text>ATP + H2O = ADP + phosphate + H(+)</text>
        <dbReference type="Rhea" id="RHEA:13065"/>
        <dbReference type="ChEBI" id="CHEBI:15377"/>
        <dbReference type="ChEBI" id="CHEBI:15378"/>
        <dbReference type="ChEBI" id="CHEBI:30616"/>
        <dbReference type="ChEBI" id="CHEBI:43474"/>
        <dbReference type="ChEBI" id="CHEBI:456216"/>
        <dbReference type="EC" id="5.6.2.3"/>
    </reaction>
</comment>
<dbReference type="GO" id="GO:0005524">
    <property type="term" value="F:ATP binding"/>
    <property type="evidence" value="ECO:0007669"/>
    <property type="project" value="UniProtKB-KW"/>
</dbReference>
<comment type="similarity">
    <text evidence="1">Belongs to the helicase family.</text>
</comment>
<keyword evidence="5" id="KW-1185">Reference proteome</keyword>
<dbReference type="PANTHER" id="PTHR47642">
    <property type="entry name" value="ATP-DEPENDENT DNA HELICASE"/>
    <property type="match status" value="1"/>
</dbReference>
<keyword evidence="1" id="KW-0227">DNA damage</keyword>
<sequence length="802" mass="88333">MLTAVRDMEKYPSVADDSGTYARQGEYLATRTVNAFTGSIEWPHQLMAYALAGHKSYLSSDHFWYVFPHQLVAYAAGCVVCPTSSGDEYCDIASCDIEDDAAKRSTSGVSAADEICFQREHSAHNYDESLEADDVQRHLEILVAADVEDGSDDQSVTGGARKAHARMFTADKKVFFVTQPESYRHRGVWLEAYSPTEFEMIVDILPRVPSEPASVGVVRGRPKRRGVDLAPDHTLSPLFQGFIRAKFRTPMLGGAPLPPLKKNGPPSDALGKYIVCLMDKWGLDSGRPERDLSGDGLVKLCVEWNSTGASFINRSRYRVVENILQKTYRCAQNEKTCSEWRSRNVQFWADPVSSTISQAGGHHVKSPDVDMEAVGAILPEDIFDMTIAAAAKDIKAVNAARAMKSTFLSLSPMATEFGTRGSSLPSSPAGGSSPHEAIYMNEKGAPSLSNIARRVHVMLAPEENQVEQKTIPGLEPRGGVPSDYVEVSPVNSAERDSCSADQRALFDRIVGSIECGGKMRQTLTMLHGGGGTGKSMLMRKITKVLRENGSSSVNTCPTGIGACHLVNVKTFHSAFKVFRREGVSRNDLELLRLTFTDRVGVVVVDEVSMFSAEFLVLLDHRLRTVYKNNIVFGGRSIILVGDFLQLDVIAGVPLCKVLYMNTRSDVLLSARALFRQFKVFFLHTQHRAATCQLQLANLAACRALPRFIPSGQRWTESESAEFRPMTADVVKSLTPKLTMEDVLNGPAWLDETTVIVTSNVDKAILTAPAAALFADRHGQLLFRWKRRLRQELPVGLQNLVYD</sequence>
<keyword evidence="1" id="KW-0547">Nucleotide-binding</keyword>
<dbReference type="PANTHER" id="PTHR47642:SF5">
    <property type="entry name" value="ATP-DEPENDENT DNA HELICASE"/>
    <property type="match status" value="1"/>
</dbReference>
<dbReference type="InterPro" id="IPR051055">
    <property type="entry name" value="PIF1_helicase"/>
</dbReference>
<name>A0A833WQW3_PHYIN</name>
<keyword evidence="1" id="KW-0233">DNA recombination</keyword>
<evidence type="ECO:0000256" key="1">
    <source>
        <dbReference type="RuleBase" id="RU363044"/>
    </source>
</evidence>
<comment type="caution">
    <text evidence="3">The sequence shown here is derived from an EMBL/GenBank/DDBJ whole genome shotgun (WGS) entry which is preliminary data.</text>
</comment>
<keyword evidence="1" id="KW-0378">Hydrolase</keyword>
<dbReference type="GO" id="GO:0006310">
    <property type="term" value="P:DNA recombination"/>
    <property type="evidence" value="ECO:0007669"/>
    <property type="project" value="UniProtKB-KW"/>
</dbReference>
<organism evidence="3 5">
    <name type="scientific">Phytophthora infestans</name>
    <name type="common">Potato late blight agent</name>
    <name type="synonym">Botrytis infestans</name>
    <dbReference type="NCBI Taxonomy" id="4787"/>
    <lineage>
        <taxon>Eukaryota</taxon>
        <taxon>Sar</taxon>
        <taxon>Stramenopiles</taxon>
        <taxon>Oomycota</taxon>
        <taxon>Peronosporomycetes</taxon>
        <taxon>Peronosporales</taxon>
        <taxon>Peronosporaceae</taxon>
        <taxon>Phytophthora</taxon>
    </lineage>
</organism>
<dbReference type="GO" id="GO:0000723">
    <property type="term" value="P:telomere maintenance"/>
    <property type="evidence" value="ECO:0007669"/>
    <property type="project" value="InterPro"/>
</dbReference>
<gene>
    <name evidence="3" type="ORF">GN244_ATG00140</name>
    <name evidence="4" type="ORF">GN958_ATG08022</name>
</gene>
<dbReference type="Gene3D" id="3.40.50.300">
    <property type="entry name" value="P-loop containing nucleotide triphosphate hydrolases"/>
    <property type="match status" value="1"/>
</dbReference>
<dbReference type="EC" id="5.6.2.3" evidence="1"/>
<proteinExistence type="inferred from homology"/>
<dbReference type="GO" id="GO:0006281">
    <property type="term" value="P:DNA repair"/>
    <property type="evidence" value="ECO:0007669"/>
    <property type="project" value="UniProtKB-KW"/>
</dbReference>
<dbReference type="InterPro" id="IPR027417">
    <property type="entry name" value="P-loop_NTPase"/>
</dbReference>
<dbReference type="EMBL" id="WSZM01000002">
    <property type="protein sequence ID" value="KAF4047435.1"/>
    <property type="molecule type" value="Genomic_DNA"/>
</dbReference>
<dbReference type="EMBL" id="JAACNO010001149">
    <property type="protein sequence ID" value="KAF4142794.1"/>
    <property type="molecule type" value="Genomic_DNA"/>
</dbReference>
<keyword evidence="1 3" id="KW-0347">Helicase</keyword>
<dbReference type="Pfam" id="PF05970">
    <property type="entry name" value="PIF1"/>
    <property type="match status" value="1"/>
</dbReference>
<keyword evidence="1" id="KW-0234">DNA repair</keyword>